<dbReference type="PANTHER" id="PTHR10039">
    <property type="entry name" value="AMELOGENIN"/>
    <property type="match status" value="1"/>
</dbReference>
<dbReference type="SMART" id="SM00248">
    <property type="entry name" value="ANK"/>
    <property type="match status" value="3"/>
</dbReference>
<dbReference type="InterPro" id="IPR027417">
    <property type="entry name" value="P-loop_NTPase"/>
</dbReference>
<evidence type="ECO:0000256" key="2">
    <source>
        <dbReference type="PROSITE-ProRule" id="PRU00023"/>
    </source>
</evidence>
<keyword evidence="6" id="KW-1185">Reference proteome</keyword>
<evidence type="ECO:0000313" key="6">
    <source>
        <dbReference type="Proteomes" id="UP000297229"/>
    </source>
</evidence>
<name>A0A4Z1JC31_9HELO</name>
<dbReference type="Gene3D" id="1.25.40.20">
    <property type="entry name" value="Ankyrin repeat-containing domain"/>
    <property type="match status" value="1"/>
</dbReference>
<evidence type="ECO:0000259" key="4">
    <source>
        <dbReference type="Pfam" id="PF24883"/>
    </source>
</evidence>
<feature type="repeat" description="ANK" evidence="2">
    <location>
        <begin position="742"/>
        <end position="774"/>
    </location>
</feature>
<organism evidence="5 6">
    <name type="scientific">Botrytis elliptica</name>
    <dbReference type="NCBI Taxonomy" id="278938"/>
    <lineage>
        <taxon>Eukaryota</taxon>
        <taxon>Fungi</taxon>
        <taxon>Dikarya</taxon>
        <taxon>Ascomycota</taxon>
        <taxon>Pezizomycotina</taxon>
        <taxon>Leotiomycetes</taxon>
        <taxon>Helotiales</taxon>
        <taxon>Sclerotiniaceae</taxon>
        <taxon>Botrytis</taxon>
    </lineage>
</organism>
<dbReference type="SUPFAM" id="SSF48403">
    <property type="entry name" value="Ankyrin repeat"/>
    <property type="match status" value="1"/>
</dbReference>
<feature type="compositionally biased region" description="Polar residues" evidence="3">
    <location>
        <begin position="500"/>
        <end position="509"/>
    </location>
</feature>
<dbReference type="OrthoDB" id="195446at2759"/>
<feature type="repeat" description="ANK" evidence="2">
    <location>
        <begin position="784"/>
        <end position="816"/>
    </location>
</feature>
<keyword evidence="2" id="KW-0040">ANK repeat</keyword>
<reference evidence="5 6" key="1">
    <citation type="submission" date="2017-12" db="EMBL/GenBank/DDBJ databases">
        <title>Comparative genomics of Botrytis spp.</title>
        <authorList>
            <person name="Valero-Jimenez C.A."/>
            <person name="Tapia P."/>
            <person name="Veloso J."/>
            <person name="Silva-Moreno E."/>
            <person name="Staats M."/>
            <person name="Valdes J.H."/>
            <person name="Van Kan J.A.L."/>
        </authorList>
    </citation>
    <scope>NUCLEOTIDE SEQUENCE [LARGE SCALE GENOMIC DNA]</scope>
    <source>
        <strain evidence="5 6">Be9601</strain>
    </source>
</reference>
<feature type="region of interest" description="Disordered" evidence="3">
    <location>
        <begin position="494"/>
        <end position="516"/>
    </location>
</feature>
<dbReference type="STRING" id="278938.A0A4Z1JC31"/>
<accession>A0A4Z1JC31</accession>
<proteinExistence type="predicted"/>
<dbReference type="Gene3D" id="3.40.50.300">
    <property type="entry name" value="P-loop containing nucleotide triphosphate hydrolases"/>
    <property type="match status" value="1"/>
</dbReference>
<dbReference type="Pfam" id="PF12796">
    <property type="entry name" value="Ank_2"/>
    <property type="match status" value="2"/>
</dbReference>
<protein>
    <recommendedName>
        <fullName evidence="4">Nephrocystin 3-like N-terminal domain-containing protein</fullName>
    </recommendedName>
</protein>
<dbReference type="PANTHER" id="PTHR10039:SF15">
    <property type="entry name" value="NACHT DOMAIN-CONTAINING PROTEIN"/>
    <property type="match status" value="1"/>
</dbReference>
<dbReference type="InterPro" id="IPR036770">
    <property type="entry name" value="Ankyrin_rpt-contain_sf"/>
</dbReference>
<feature type="repeat" description="ANK" evidence="2">
    <location>
        <begin position="709"/>
        <end position="741"/>
    </location>
</feature>
<dbReference type="SUPFAM" id="SSF52540">
    <property type="entry name" value="P-loop containing nucleoside triphosphate hydrolases"/>
    <property type="match status" value="1"/>
</dbReference>
<dbReference type="Pfam" id="PF24883">
    <property type="entry name" value="NPHP3_N"/>
    <property type="match status" value="1"/>
</dbReference>
<evidence type="ECO:0000256" key="3">
    <source>
        <dbReference type="SAM" id="MobiDB-lite"/>
    </source>
</evidence>
<comment type="caution">
    <text evidence="5">The sequence shown here is derived from an EMBL/GenBank/DDBJ whole genome shotgun (WGS) entry which is preliminary data.</text>
</comment>
<dbReference type="PROSITE" id="PS50297">
    <property type="entry name" value="ANK_REP_REGION"/>
    <property type="match status" value="3"/>
</dbReference>
<dbReference type="EMBL" id="PQXM01000597">
    <property type="protein sequence ID" value="TGO71271.1"/>
    <property type="molecule type" value="Genomic_DNA"/>
</dbReference>
<gene>
    <name evidence="5" type="ORF">BELL_0599g00070</name>
</gene>
<dbReference type="AlphaFoldDB" id="A0A4Z1JC31"/>
<evidence type="ECO:0000313" key="5">
    <source>
        <dbReference type="EMBL" id="TGO71271.1"/>
    </source>
</evidence>
<sequence>MDPASAIGLAITLLQICKVTIETISSIKDAPKEKEKIVSELRNFQAIVEGLSNGKVYHADPPNYLRESLEGAIGLIREIEKQTQEKPGFGGYVKHRLIWPFKKEDVNKMLDQLQNWKANLTLALQIINRDNYEAYNNSETQNRILEWIDPTSPYLRHETLERLRIGQGIGKWFLESPEFTDWLLENDTTLYCTGIAGSGKTMITSMVIDYLKSDPKYYGIPMAYIFCDYNLRESQTFHDLMASILRQLLVFPSIEWPAGLKTHYEKLKYITRTASTKIILESLAAVMHHQKSILIIDALDELGDDSNIWGDVINELLKFCNTNTCSTCELDTCLTKLRIFLTARSGAIISSEGILQTATKLEIRPSKEDMGRFIDTLLRSTKLGSEKKIIKKRLVKEASGIYLIPKLRLDGIKDLGSNAIRERLRIASTPEIKGGLMKTYMNSLERMSRYHSYEMKIAHRLLAWLIRARRHLSIKELEQAISYQEDFEADHSDTIDLDSASDTSCTTSGEDSDTQSEINCKEPLGIVEESASYCAGLVVIDRESGIVRLLHKTTLEFLKDKELYINPVVYVAQSCLSYLTSLNATEHQLSDESSLSRYPFLTYSSQYFGSHIKDVSIDDNDLSSRLFHFLTMENRFSDQFMQYWTQKTATAESLKIWKGKEFDPDLYRFTNLRECGDLSGIHVAIFAGLPKILDRLLHDKIYHPDFCPGGQLPLNYAAQLNRLEEARILLQHGADVNKTGSGGWAPLHWACETGSLELVQLLLDEGADANLATSDCASLWACNGSETPLHKACFHDRADVAELLINNGARIDNGATFGMYRPIIERPGATPLMYALSPGREKCQELLLFKLHLFMEGNMSKIEIPLESTEIVRGLLDVGVSADESFGQGHGILDIGLIQQDRSLIQLCIDKRIRPKLHWTLESQEVEVFREEAWYRQLETLVLEPSPPICSRSRSCHTSLLDNSLPFSVDDQRQAFIEFEIPKSVTQPTKIMFTIISRDQGFSSFPHDHGTYLSSGTYFLAVISDPGDDQTKGPNERSWKTKRLITYNVHACRLWKKHMVLWDRECANSDLQDWLEGLKPGKVVQIFPQTRSGPGWVNHTKYMKVDIF</sequence>
<dbReference type="PROSITE" id="PS50088">
    <property type="entry name" value="ANK_REPEAT"/>
    <property type="match status" value="3"/>
</dbReference>
<dbReference type="InterPro" id="IPR002110">
    <property type="entry name" value="Ankyrin_rpt"/>
</dbReference>
<feature type="domain" description="Nephrocystin 3-like N-terminal" evidence="4">
    <location>
        <begin position="168"/>
        <end position="322"/>
    </location>
</feature>
<dbReference type="InterPro" id="IPR056884">
    <property type="entry name" value="NPHP3-like_N"/>
</dbReference>
<keyword evidence="1" id="KW-0677">Repeat</keyword>
<dbReference type="Proteomes" id="UP000297229">
    <property type="component" value="Unassembled WGS sequence"/>
</dbReference>
<evidence type="ECO:0000256" key="1">
    <source>
        <dbReference type="ARBA" id="ARBA00022737"/>
    </source>
</evidence>